<proteinExistence type="predicted"/>
<dbReference type="RefSeq" id="WP_013616428.1">
    <property type="nucleotide sequence ID" value="NZ_DYVX01000098.1"/>
</dbReference>
<dbReference type="AlphaFoldDB" id="A0A921LCS3"/>
<reference evidence="1" key="2">
    <citation type="submission" date="2021-09" db="EMBL/GenBank/DDBJ databases">
        <authorList>
            <person name="Gilroy R."/>
        </authorList>
    </citation>
    <scope>NUCLEOTIDE SEQUENCE</scope>
    <source>
        <strain evidence="1">CHK55-1828</strain>
    </source>
</reference>
<reference evidence="1" key="1">
    <citation type="journal article" date="2021" name="PeerJ">
        <title>Extensive microbial diversity within the chicken gut microbiome revealed by metagenomics and culture.</title>
        <authorList>
            <person name="Gilroy R."/>
            <person name="Ravi A."/>
            <person name="Getino M."/>
            <person name="Pursley I."/>
            <person name="Horton D.L."/>
            <person name="Alikhan N.F."/>
            <person name="Baker D."/>
            <person name="Gharbi K."/>
            <person name="Hall N."/>
            <person name="Watson M."/>
            <person name="Adriaenssens E.M."/>
            <person name="Foster-Nyarko E."/>
            <person name="Jarju S."/>
            <person name="Secka A."/>
            <person name="Antonio M."/>
            <person name="Oren A."/>
            <person name="Chaudhuri R.R."/>
            <person name="La Ragione R."/>
            <person name="Hildebrand F."/>
            <person name="Pallen M.J."/>
        </authorList>
    </citation>
    <scope>NUCLEOTIDE SEQUENCE</scope>
    <source>
        <strain evidence="1">CHK55-1828</strain>
    </source>
</reference>
<sequence length="85" mass="10380">MNVTIEHIFCPYCEEVINLYFRIMNTILFSCNEAELRTSMERLKKETRLDEYFIFGYGAHHLWLCQRKPSDKNKVFEHRIMIARF</sequence>
<name>A0A921LCS3_9BACT</name>
<dbReference type="EMBL" id="DYVX01000098">
    <property type="protein sequence ID" value="HJF93145.1"/>
    <property type="molecule type" value="Genomic_DNA"/>
</dbReference>
<evidence type="ECO:0000313" key="2">
    <source>
        <dbReference type="Proteomes" id="UP000717835"/>
    </source>
</evidence>
<dbReference type="Proteomes" id="UP000717835">
    <property type="component" value="Unassembled WGS sequence"/>
</dbReference>
<comment type="caution">
    <text evidence="1">The sequence shown here is derived from an EMBL/GenBank/DDBJ whole genome shotgun (WGS) entry which is preliminary data.</text>
</comment>
<gene>
    <name evidence="1" type="ORF">K8W02_12295</name>
</gene>
<protein>
    <submittedName>
        <fullName evidence="1">Uncharacterized protein</fullName>
    </submittedName>
</protein>
<evidence type="ECO:0000313" key="1">
    <source>
        <dbReference type="EMBL" id="HJF93145.1"/>
    </source>
</evidence>
<organism evidence="1 2">
    <name type="scientific">Mediterranea massiliensis</name>
    <dbReference type="NCBI Taxonomy" id="1841865"/>
    <lineage>
        <taxon>Bacteria</taxon>
        <taxon>Pseudomonadati</taxon>
        <taxon>Bacteroidota</taxon>
        <taxon>Bacteroidia</taxon>
        <taxon>Bacteroidales</taxon>
        <taxon>Bacteroidaceae</taxon>
        <taxon>Mediterranea</taxon>
    </lineage>
</organism>
<accession>A0A921LCS3</accession>